<evidence type="ECO:0000313" key="1">
    <source>
        <dbReference type="EMBL" id="CAG8498695.1"/>
    </source>
</evidence>
<reference evidence="1" key="1">
    <citation type="submission" date="2021-06" db="EMBL/GenBank/DDBJ databases">
        <authorList>
            <person name="Kallberg Y."/>
            <person name="Tangrot J."/>
            <person name="Rosling A."/>
        </authorList>
    </citation>
    <scope>NUCLEOTIDE SEQUENCE</scope>
    <source>
        <strain evidence="1">MA461A</strain>
    </source>
</reference>
<comment type="caution">
    <text evidence="1">The sequence shown here is derived from an EMBL/GenBank/DDBJ whole genome shotgun (WGS) entry which is preliminary data.</text>
</comment>
<accession>A0ACA9KX72</accession>
<dbReference type="Proteomes" id="UP000789920">
    <property type="component" value="Unassembled WGS sequence"/>
</dbReference>
<protein>
    <submittedName>
        <fullName evidence="1">8934_t:CDS:1</fullName>
    </submittedName>
</protein>
<sequence>MFASFISKILTFFTIIICLTALVTLAGSVPDCPLTQNVNEKEKKFIIQFNSAIAAKNFYTILDLCNKKIKTYVDFSNIKSDLKDKSIILDISFWEFHACIGYFKPSDVANLLTLDGILRIENDIMLKTTAKIPSCLSTRQKPNPNLDRIDQEHFPLDGEYTCIKVDHEEFEGRATFGTTTCKDCPDTDDHGLSLGGPASQSFNDAVESIIKMGIHVVVAAGNNNDDACNYSLASASGVITVGATEDTSDSVASFSNIGPCVGIFAPGRNILSAGINSETAIYSGTSQATPHGAIALIIENTGNVSPSRMKQIIDDLATKNIVTGIDSSTPNNFLRVPFTCSK</sequence>
<name>A0ACA9KX72_9GLOM</name>
<gene>
    <name evidence="1" type="ORF">RPERSI_LOCUS1718</name>
</gene>
<keyword evidence="2" id="KW-1185">Reference proteome</keyword>
<organism evidence="1 2">
    <name type="scientific">Racocetra persica</name>
    <dbReference type="NCBI Taxonomy" id="160502"/>
    <lineage>
        <taxon>Eukaryota</taxon>
        <taxon>Fungi</taxon>
        <taxon>Fungi incertae sedis</taxon>
        <taxon>Mucoromycota</taxon>
        <taxon>Glomeromycotina</taxon>
        <taxon>Glomeromycetes</taxon>
        <taxon>Diversisporales</taxon>
        <taxon>Gigasporaceae</taxon>
        <taxon>Racocetra</taxon>
    </lineage>
</organism>
<dbReference type="EMBL" id="CAJVQC010001688">
    <property type="protein sequence ID" value="CAG8498695.1"/>
    <property type="molecule type" value="Genomic_DNA"/>
</dbReference>
<evidence type="ECO:0000313" key="2">
    <source>
        <dbReference type="Proteomes" id="UP000789920"/>
    </source>
</evidence>
<proteinExistence type="predicted"/>